<dbReference type="Gene3D" id="2.60.120.260">
    <property type="entry name" value="Galactose-binding domain-like"/>
    <property type="match status" value="1"/>
</dbReference>
<evidence type="ECO:0000313" key="2">
    <source>
        <dbReference type="Proteomes" id="UP000070544"/>
    </source>
</evidence>
<dbReference type="SUPFAM" id="SSF49785">
    <property type="entry name" value="Galactose-binding domain-like"/>
    <property type="match status" value="1"/>
</dbReference>
<dbReference type="STRING" id="1344416.A0A139AJE1"/>
<sequence length="180" mass="19420">MAVREGTCYLLTSAAPATVSGSVDTFGAQSGVTVNIGATQLLAANRWAAQWSPAQAGETDRFVRKPCSSNVATSTRTPALAADGTQNDPANVWIPASVPFWWEVDLGSVFTIKRVDDTVTFTTLIVRSGNTEDVGFTTDRVNTTGLYRYIRLTVSRMINVYNGNEADWSAGLHEVTVYGF</sequence>
<gene>
    <name evidence="1" type="ORF">M427DRAFT_31085</name>
</gene>
<evidence type="ECO:0000313" key="1">
    <source>
        <dbReference type="EMBL" id="KXS16684.1"/>
    </source>
</evidence>
<organism evidence="1 2">
    <name type="scientific">Gonapodya prolifera (strain JEL478)</name>
    <name type="common">Monoblepharis prolifera</name>
    <dbReference type="NCBI Taxonomy" id="1344416"/>
    <lineage>
        <taxon>Eukaryota</taxon>
        <taxon>Fungi</taxon>
        <taxon>Fungi incertae sedis</taxon>
        <taxon>Chytridiomycota</taxon>
        <taxon>Chytridiomycota incertae sedis</taxon>
        <taxon>Monoblepharidomycetes</taxon>
        <taxon>Monoblepharidales</taxon>
        <taxon>Gonapodyaceae</taxon>
        <taxon>Gonapodya</taxon>
    </lineage>
</organism>
<dbReference type="AlphaFoldDB" id="A0A139AJE1"/>
<proteinExistence type="predicted"/>
<reference evidence="1 2" key="1">
    <citation type="journal article" date="2015" name="Genome Biol. Evol.">
        <title>Phylogenomic analyses indicate that early fungi evolved digesting cell walls of algal ancestors of land plants.</title>
        <authorList>
            <person name="Chang Y."/>
            <person name="Wang S."/>
            <person name="Sekimoto S."/>
            <person name="Aerts A.L."/>
            <person name="Choi C."/>
            <person name="Clum A."/>
            <person name="LaButti K.M."/>
            <person name="Lindquist E.A."/>
            <person name="Yee Ngan C."/>
            <person name="Ohm R.A."/>
            <person name="Salamov A.A."/>
            <person name="Grigoriev I.V."/>
            <person name="Spatafora J.W."/>
            <person name="Berbee M.L."/>
        </authorList>
    </citation>
    <scope>NUCLEOTIDE SEQUENCE [LARGE SCALE GENOMIC DNA]</scope>
    <source>
        <strain evidence="1 2">JEL478</strain>
    </source>
</reference>
<keyword evidence="2" id="KW-1185">Reference proteome</keyword>
<accession>A0A139AJE1</accession>
<name>A0A139AJE1_GONPJ</name>
<dbReference type="OrthoDB" id="9970295at2759"/>
<protein>
    <submittedName>
        <fullName evidence="1">Carbohydrate-binding module family 32 protein</fullName>
    </submittedName>
</protein>
<dbReference type="Proteomes" id="UP000070544">
    <property type="component" value="Unassembled WGS sequence"/>
</dbReference>
<dbReference type="EMBL" id="KQ965751">
    <property type="protein sequence ID" value="KXS16684.1"/>
    <property type="molecule type" value="Genomic_DNA"/>
</dbReference>
<dbReference type="InterPro" id="IPR008979">
    <property type="entry name" value="Galactose-bd-like_sf"/>
</dbReference>